<dbReference type="AlphaFoldDB" id="A0A2A6C3M6"/>
<evidence type="ECO:0000313" key="2">
    <source>
        <dbReference type="Proteomes" id="UP000005239"/>
    </source>
</evidence>
<protein>
    <submittedName>
        <fullName evidence="1">G protein-coupled receptor</fullName>
    </submittedName>
</protein>
<dbReference type="OrthoDB" id="5820127at2759"/>
<dbReference type="InterPro" id="IPR047130">
    <property type="entry name" value="7TM_GPCR_Srsx_nematod"/>
</dbReference>
<evidence type="ECO:0000313" key="1">
    <source>
        <dbReference type="EnsemblMetazoa" id="PPA40363.1"/>
    </source>
</evidence>
<sequence>MRSWALPNVELTIHEIGQFVCFIRIVKRGLSKVGEGSFNLYTNNCEHLARWIRNVKLTSSQFLPEMGVAAGSFAVLSIGIDRFLSISMPNYYCLGIFHDVICNMPSVFHDNAVSLWAYSSAAVNVVAFGVYVLTWRLIKAQCEHEFPE</sequence>
<accession>A0A2A6C3M6</accession>
<organism evidence="1 2">
    <name type="scientific">Pristionchus pacificus</name>
    <name type="common">Parasitic nematode worm</name>
    <dbReference type="NCBI Taxonomy" id="54126"/>
    <lineage>
        <taxon>Eukaryota</taxon>
        <taxon>Metazoa</taxon>
        <taxon>Ecdysozoa</taxon>
        <taxon>Nematoda</taxon>
        <taxon>Chromadorea</taxon>
        <taxon>Rhabditida</taxon>
        <taxon>Rhabditina</taxon>
        <taxon>Diplogasteromorpha</taxon>
        <taxon>Diplogasteroidea</taxon>
        <taxon>Neodiplogasteridae</taxon>
        <taxon>Pristionchus</taxon>
    </lineage>
</organism>
<dbReference type="Proteomes" id="UP000005239">
    <property type="component" value="Unassembled WGS sequence"/>
</dbReference>
<dbReference type="PANTHER" id="PTHR23360:SF5">
    <property type="entry name" value="G-PROTEIN COUPLED RECEPTORS FAMILY 1 PROFILE DOMAIN-CONTAINING PROTEIN"/>
    <property type="match status" value="1"/>
</dbReference>
<dbReference type="EnsemblMetazoa" id="PPA40363.1">
    <property type="protein sequence ID" value="PPA40363.1"/>
    <property type="gene ID" value="WBGene00278732"/>
</dbReference>
<accession>A0A8R1YU07</accession>
<dbReference type="Gene3D" id="3.90.1720.10">
    <property type="entry name" value="endopeptidase domain like (from Nostoc punctiforme)"/>
    <property type="match status" value="1"/>
</dbReference>
<gene>
    <name evidence="1" type="primary">WBGene00278732</name>
</gene>
<dbReference type="PANTHER" id="PTHR23360">
    <property type="entry name" value="G-PROTEIN COUPLED RECEPTORS FAMILY 1 PROFILE DOMAIN-CONTAINING PROTEIN-RELATED"/>
    <property type="match status" value="1"/>
</dbReference>
<proteinExistence type="predicted"/>
<name>A0A2A6C3M6_PRIPA</name>
<keyword evidence="2" id="KW-1185">Reference proteome</keyword>
<reference evidence="1" key="2">
    <citation type="submission" date="2022-06" db="UniProtKB">
        <authorList>
            <consortium name="EnsemblMetazoa"/>
        </authorList>
    </citation>
    <scope>IDENTIFICATION</scope>
    <source>
        <strain evidence="1">PS312</strain>
    </source>
</reference>
<reference evidence="2" key="1">
    <citation type="journal article" date="2008" name="Nat. Genet.">
        <title>The Pristionchus pacificus genome provides a unique perspective on nematode lifestyle and parasitism.</title>
        <authorList>
            <person name="Dieterich C."/>
            <person name="Clifton S.W."/>
            <person name="Schuster L.N."/>
            <person name="Chinwalla A."/>
            <person name="Delehaunty K."/>
            <person name="Dinkelacker I."/>
            <person name="Fulton L."/>
            <person name="Fulton R."/>
            <person name="Godfrey J."/>
            <person name="Minx P."/>
            <person name="Mitreva M."/>
            <person name="Roeseler W."/>
            <person name="Tian H."/>
            <person name="Witte H."/>
            <person name="Yang S.P."/>
            <person name="Wilson R.K."/>
            <person name="Sommer R.J."/>
        </authorList>
    </citation>
    <scope>NUCLEOTIDE SEQUENCE [LARGE SCALE GENOMIC DNA]</scope>
    <source>
        <strain evidence="2">PS312</strain>
    </source>
</reference>